<dbReference type="WBParaSite" id="PDA_v2.g16173.t1">
    <property type="protein sequence ID" value="PDA_v2.g16173.t1"/>
    <property type="gene ID" value="PDA_v2.g16173"/>
</dbReference>
<reference evidence="5" key="1">
    <citation type="submission" date="2022-11" db="UniProtKB">
        <authorList>
            <consortium name="WormBaseParasite"/>
        </authorList>
    </citation>
    <scope>IDENTIFICATION</scope>
</reference>
<dbReference type="GO" id="GO:0006950">
    <property type="term" value="P:response to stress"/>
    <property type="evidence" value="ECO:0007669"/>
    <property type="project" value="UniProtKB-ARBA"/>
</dbReference>
<dbReference type="PROSITE" id="PS01036">
    <property type="entry name" value="HSP70_3"/>
    <property type="match status" value="1"/>
</dbReference>
<keyword evidence="2" id="KW-0547">Nucleotide-binding</keyword>
<organism evidence="4 5">
    <name type="scientific">Panagrolaimus davidi</name>
    <dbReference type="NCBI Taxonomy" id="227884"/>
    <lineage>
        <taxon>Eukaryota</taxon>
        <taxon>Metazoa</taxon>
        <taxon>Ecdysozoa</taxon>
        <taxon>Nematoda</taxon>
        <taxon>Chromadorea</taxon>
        <taxon>Rhabditida</taxon>
        <taxon>Tylenchina</taxon>
        <taxon>Panagrolaimomorpha</taxon>
        <taxon>Panagrolaimoidea</taxon>
        <taxon>Panagrolaimidae</taxon>
        <taxon>Panagrolaimus</taxon>
    </lineage>
</organism>
<dbReference type="PRINTS" id="PR00301">
    <property type="entry name" value="HEATSHOCK70"/>
</dbReference>
<name>A0A914PDD7_9BILA</name>
<dbReference type="PROSITE" id="PS00297">
    <property type="entry name" value="HSP70_1"/>
    <property type="match status" value="1"/>
</dbReference>
<dbReference type="Proteomes" id="UP000887578">
    <property type="component" value="Unplaced"/>
</dbReference>
<dbReference type="Pfam" id="PF00012">
    <property type="entry name" value="HSP70"/>
    <property type="match status" value="2"/>
</dbReference>
<dbReference type="InterPro" id="IPR018181">
    <property type="entry name" value="Heat_shock_70_CS"/>
</dbReference>
<protein>
    <submittedName>
        <fullName evidence="5">Uncharacterized protein</fullName>
    </submittedName>
</protein>
<keyword evidence="3" id="KW-0067">ATP-binding</keyword>
<evidence type="ECO:0000256" key="3">
    <source>
        <dbReference type="ARBA" id="ARBA00022840"/>
    </source>
</evidence>
<evidence type="ECO:0000256" key="2">
    <source>
        <dbReference type="ARBA" id="ARBA00022741"/>
    </source>
</evidence>
<dbReference type="InterPro" id="IPR013126">
    <property type="entry name" value="Hsp_70_fam"/>
</dbReference>
<keyword evidence="4" id="KW-1185">Reference proteome</keyword>
<dbReference type="Gene3D" id="3.30.420.40">
    <property type="match status" value="3"/>
</dbReference>
<dbReference type="SUPFAM" id="SSF53067">
    <property type="entry name" value="Actin-like ATPase domain"/>
    <property type="match status" value="2"/>
</dbReference>
<evidence type="ECO:0000313" key="5">
    <source>
        <dbReference type="WBParaSite" id="PDA_v2.g16173.t1"/>
    </source>
</evidence>
<dbReference type="InterPro" id="IPR043129">
    <property type="entry name" value="ATPase_NBD"/>
</dbReference>
<dbReference type="PANTHER" id="PTHR19375">
    <property type="entry name" value="HEAT SHOCK PROTEIN 70KDA"/>
    <property type="match status" value="1"/>
</dbReference>
<evidence type="ECO:0000256" key="1">
    <source>
        <dbReference type="ARBA" id="ARBA00007381"/>
    </source>
</evidence>
<comment type="similarity">
    <text evidence="1">Belongs to the heat shock protein 70 family.</text>
</comment>
<dbReference type="GO" id="GO:0140662">
    <property type="term" value="F:ATP-dependent protein folding chaperone"/>
    <property type="evidence" value="ECO:0007669"/>
    <property type="project" value="InterPro"/>
</dbReference>
<dbReference type="Gene3D" id="3.30.30.30">
    <property type="match status" value="1"/>
</dbReference>
<sequence length="229" mass="25366">MPYNASTTAIGIDLGTTRCCVSVIRLNGIQTVALENTGGRLLPSYVSYNGGNVKCGQIVVDRLRYFPKSTIFDSKRIIGRNLNEIEIDSFWPFSLLEIDRKLFLEVKKQNGQGCVTAEEVASELLKYMKAKTEVFQGTKLSKAVITVPAAYSETQKEATMKATKMAASLNNSKLEANQVHKVLLVGGGSRMPMIKQLLRNMFPEAEHCIEEHPEEVVAIGASYYAYTVF</sequence>
<accession>A0A914PDD7</accession>
<proteinExistence type="inferred from homology"/>
<dbReference type="GO" id="GO:0005524">
    <property type="term" value="F:ATP binding"/>
    <property type="evidence" value="ECO:0007669"/>
    <property type="project" value="UniProtKB-KW"/>
</dbReference>
<evidence type="ECO:0000313" key="4">
    <source>
        <dbReference type="Proteomes" id="UP000887578"/>
    </source>
</evidence>
<dbReference type="AlphaFoldDB" id="A0A914PDD7"/>